<organism evidence="15 16">
    <name type="scientific">Astatotilapia calliptera</name>
    <name type="common">Eastern happy</name>
    <name type="synonym">Chromis callipterus</name>
    <dbReference type="NCBI Taxonomy" id="8154"/>
    <lineage>
        <taxon>Eukaryota</taxon>
        <taxon>Metazoa</taxon>
        <taxon>Chordata</taxon>
        <taxon>Craniata</taxon>
        <taxon>Vertebrata</taxon>
        <taxon>Euteleostomi</taxon>
        <taxon>Actinopterygii</taxon>
        <taxon>Neopterygii</taxon>
        <taxon>Teleostei</taxon>
        <taxon>Neoteleostei</taxon>
        <taxon>Acanthomorphata</taxon>
        <taxon>Ovalentaria</taxon>
        <taxon>Cichlomorphae</taxon>
        <taxon>Cichliformes</taxon>
        <taxon>Cichlidae</taxon>
        <taxon>African cichlids</taxon>
        <taxon>Pseudocrenilabrinae</taxon>
        <taxon>Haplochromini</taxon>
        <taxon>Astatotilapia</taxon>
    </lineage>
</organism>
<dbReference type="EC" id="2.7.11.1" evidence="3"/>
<keyword evidence="6" id="KW-0808">Transferase</keyword>
<proteinExistence type="inferred from homology"/>
<dbReference type="InterPro" id="IPR017441">
    <property type="entry name" value="Protein_kinase_ATP_BS"/>
</dbReference>
<sequence>MDRIGVSFLDPLDDYELIHRIGCGTYGDVFKARNIRTSELAAIKIVKLDSGDDITPIQQEITMMKECKHKNIVAYFGSYHRNTKLWICMEYCGGGSLQDIYHVTGPLKEKQIAFVCRETLQGLYHLHETGKMHRDIKGANILLTERGDVKLADFGIAAEISASVAKRKSFIGTPYWMAPEVAAVEKKGGYNHLCDIWAVGITAIELAELQPPMFDLHPMRALMLMSKSSFQPPKLKDKAKWSAGFHSFVKMSLIKSTRKRPSAETLLQHPFVTQLLTRNLIIELLDMANNPELHTPHTNTMDDIELEVRHLILYTQVWCLNLVMRWCLVLMETSLYKHFSYLDQYLILGAEEGIYTLNLNELHEDTLEKLLPQRCIWLYVMNNVLMSVSGKSSQLYSHSLPTLFEQKGHLHKKHSSLSLSTNRLTERISLRKFAISVKIPDTKGCRRCSVARNPYTDSTFLCGAVPSGLVLLLWYEPLQKFMHLKQLAIRLPDALPIFELLVLATDEFPQLCVGLQASICFNKLPSFRASGDSGALRAVQVTQLDRDTVLITLERTVKIVNLQGLPSRQLAAEIVFDFPIETLVCLQDSVLAFWKHGLKGRSFHSDEVTQEITDESRVFRVLGTNRDIILQSTPTDDPSALSSLYILTGHESSY</sequence>
<dbReference type="PROSITE" id="PS50011">
    <property type="entry name" value="PROTEIN_KINASE_DOM"/>
    <property type="match status" value="1"/>
</dbReference>
<evidence type="ECO:0000256" key="5">
    <source>
        <dbReference type="ARBA" id="ARBA00022553"/>
    </source>
</evidence>
<evidence type="ECO:0000259" key="13">
    <source>
        <dbReference type="PROSITE" id="PS50011"/>
    </source>
</evidence>
<keyword evidence="4" id="KW-0723">Serine/threonine-protein kinase</keyword>
<dbReference type="CDD" id="cd06613">
    <property type="entry name" value="STKc_MAP4K3_like"/>
    <property type="match status" value="1"/>
</dbReference>
<evidence type="ECO:0000256" key="11">
    <source>
        <dbReference type="PIRSR" id="PIRSR038172-2"/>
    </source>
</evidence>
<dbReference type="SMART" id="SM00220">
    <property type="entry name" value="S_TKc"/>
    <property type="match status" value="1"/>
</dbReference>
<dbReference type="GO" id="GO:0005524">
    <property type="term" value="F:ATP binding"/>
    <property type="evidence" value="ECO:0007669"/>
    <property type="project" value="UniProtKB-UniRule"/>
</dbReference>
<keyword evidence="8" id="KW-0418">Kinase</keyword>
<dbReference type="PROSITE" id="PS00107">
    <property type="entry name" value="PROTEIN_KINASE_ATP"/>
    <property type="match status" value="1"/>
</dbReference>
<reference evidence="15" key="1">
    <citation type="submission" date="2018-05" db="EMBL/GenBank/DDBJ databases">
        <authorList>
            <person name="Datahose"/>
        </authorList>
    </citation>
    <scope>NUCLEOTIDE SEQUENCE</scope>
</reference>
<dbReference type="Pfam" id="PF00069">
    <property type="entry name" value="Pkinase"/>
    <property type="match status" value="1"/>
</dbReference>
<evidence type="ECO:0000256" key="4">
    <source>
        <dbReference type="ARBA" id="ARBA00022527"/>
    </source>
</evidence>
<evidence type="ECO:0000256" key="2">
    <source>
        <dbReference type="ARBA" id="ARBA00008874"/>
    </source>
</evidence>
<dbReference type="AlphaFoldDB" id="A0AAX7TXI5"/>
<evidence type="ECO:0000256" key="6">
    <source>
        <dbReference type="ARBA" id="ARBA00022679"/>
    </source>
</evidence>
<reference evidence="15" key="2">
    <citation type="submission" date="2025-08" db="UniProtKB">
        <authorList>
            <consortium name="Ensembl"/>
        </authorList>
    </citation>
    <scope>IDENTIFICATION</scope>
</reference>
<dbReference type="PANTHER" id="PTHR48012">
    <property type="entry name" value="STERILE20-LIKE KINASE, ISOFORM B-RELATED"/>
    <property type="match status" value="1"/>
</dbReference>
<comment type="cofactor">
    <cofactor evidence="1">
        <name>Mg(2+)</name>
        <dbReference type="ChEBI" id="CHEBI:18420"/>
    </cofactor>
</comment>
<evidence type="ECO:0000256" key="3">
    <source>
        <dbReference type="ARBA" id="ARBA00012513"/>
    </source>
</evidence>
<dbReference type="PIRSF" id="PIRSF038172">
    <property type="entry name" value="MAPKKKK"/>
    <property type="match status" value="1"/>
</dbReference>
<evidence type="ECO:0000256" key="12">
    <source>
        <dbReference type="PROSITE-ProRule" id="PRU10141"/>
    </source>
</evidence>
<dbReference type="FunFam" id="1.10.510.10:FF:000031">
    <property type="entry name" value="Mitogen-activated protein kinase kinase kinase kinase"/>
    <property type="match status" value="1"/>
</dbReference>
<dbReference type="InterPro" id="IPR050629">
    <property type="entry name" value="STE20/SPS1-PAK"/>
</dbReference>
<gene>
    <name evidence="15" type="primary">MAP4K2</name>
</gene>
<evidence type="ECO:0000259" key="14">
    <source>
        <dbReference type="PROSITE" id="PS50219"/>
    </source>
</evidence>
<dbReference type="PANTHER" id="PTHR48012:SF30">
    <property type="entry name" value="NON-SPECIFIC SERINE_THREONINE PROTEIN KINASE"/>
    <property type="match status" value="1"/>
</dbReference>
<dbReference type="PROSITE" id="PS50219">
    <property type="entry name" value="CNH"/>
    <property type="match status" value="1"/>
</dbReference>
<dbReference type="InterPro" id="IPR001180">
    <property type="entry name" value="CNH_dom"/>
</dbReference>
<evidence type="ECO:0000256" key="1">
    <source>
        <dbReference type="ARBA" id="ARBA00001946"/>
    </source>
</evidence>
<feature type="binding site" evidence="11 12">
    <location>
        <position position="44"/>
    </location>
    <ligand>
        <name>ATP</name>
        <dbReference type="ChEBI" id="CHEBI:30616"/>
    </ligand>
</feature>
<evidence type="ECO:0000256" key="7">
    <source>
        <dbReference type="ARBA" id="ARBA00022741"/>
    </source>
</evidence>
<feature type="active site" description="Proton acceptor" evidence="10">
    <location>
        <position position="135"/>
    </location>
</feature>
<evidence type="ECO:0000256" key="10">
    <source>
        <dbReference type="PIRSR" id="PIRSR038172-1"/>
    </source>
</evidence>
<evidence type="ECO:0000256" key="8">
    <source>
        <dbReference type="ARBA" id="ARBA00022777"/>
    </source>
</evidence>
<feature type="binding site" evidence="11">
    <location>
        <begin position="21"/>
        <end position="29"/>
    </location>
    <ligand>
        <name>ATP</name>
        <dbReference type="ChEBI" id="CHEBI:30616"/>
    </ligand>
</feature>
<dbReference type="InterPro" id="IPR011009">
    <property type="entry name" value="Kinase-like_dom_sf"/>
</dbReference>
<dbReference type="Pfam" id="PF00780">
    <property type="entry name" value="CNH"/>
    <property type="match status" value="1"/>
</dbReference>
<dbReference type="InterPro" id="IPR000719">
    <property type="entry name" value="Prot_kinase_dom"/>
</dbReference>
<dbReference type="InterPro" id="IPR021160">
    <property type="entry name" value="MAPKKKK"/>
</dbReference>
<dbReference type="SUPFAM" id="SSF56112">
    <property type="entry name" value="Protein kinase-like (PK-like)"/>
    <property type="match status" value="1"/>
</dbReference>
<protein>
    <recommendedName>
        <fullName evidence="3">non-specific serine/threonine protein kinase</fullName>
        <ecNumber evidence="3">2.7.11.1</ecNumber>
    </recommendedName>
</protein>
<evidence type="ECO:0000256" key="9">
    <source>
        <dbReference type="ARBA" id="ARBA00022840"/>
    </source>
</evidence>
<comment type="similarity">
    <text evidence="2">Belongs to the protein kinase superfamily. STE Ser/Thr protein kinase family. STE20 subfamily.</text>
</comment>
<evidence type="ECO:0000313" key="15">
    <source>
        <dbReference type="Ensembl" id="ENSACLP00000061215.1"/>
    </source>
</evidence>
<keyword evidence="9 11" id="KW-0067">ATP-binding</keyword>
<feature type="domain" description="Protein kinase" evidence="13">
    <location>
        <begin position="15"/>
        <end position="272"/>
    </location>
</feature>
<evidence type="ECO:0000313" key="16">
    <source>
        <dbReference type="Proteomes" id="UP000265100"/>
    </source>
</evidence>
<dbReference type="Proteomes" id="UP000265100">
    <property type="component" value="Chromosome 3"/>
</dbReference>
<dbReference type="SMART" id="SM00036">
    <property type="entry name" value="CNH"/>
    <property type="match status" value="1"/>
</dbReference>
<dbReference type="GO" id="GO:0008349">
    <property type="term" value="F:MAP kinase kinase kinase kinase activity"/>
    <property type="evidence" value="ECO:0007669"/>
    <property type="project" value="InterPro"/>
</dbReference>
<keyword evidence="7 11" id="KW-0547">Nucleotide-binding</keyword>
<dbReference type="GO" id="GO:0005737">
    <property type="term" value="C:cytoplasm"/>
    <property type="evidence" value="ECO:0007669"/>
    <property type="project" value="TreeGrafter"/>
</dbReference>
<dbReference type="Ensembl" id="ENSACLT00000064435.1">
    <property type="protein sequence ID" value="ENSACLP00000061215.1"/>
    <property type="gene ID" value="ENSACLG00000014675.2"/>
</dbReference>
<dbReference type="Gene3D" id="1.10.510.10">
    <property type="entry name" value="Transferase(Phosphotransferase) domain 1"/>
    <property type="match status" value="1"/>
</dbReference>
<keyword evidence="16" id="KW-1185">Reference proteome</keyword>
<reference evidence="15" key="3">
    <citation type="submission" date="2025-09" db="UniProtKB">
        <authorList>
            <consortium name="Ensembl"/>
        </authorList>
    </citation>
    <scope>IDENTIFICATION</scope>
</reference>
<accession>A0AAX7TXI5</accession>
<keyword evidence="5" id="KW-0597">Phosphoprotein</keyword>
<name>A0AAX7TXI5_ASTCA</name>
<dbReference type="GeneTree" id="ENSGT00940000166658"/>
<feature type="domain" description="CNH" evidence="14">
    <location>
        <begin position="332"/>
        <end position="627"/>
    </location>
</feature>